<dbReference type="HOGENOM" id="CLU_010913_0_0_1"/>
<dbReference type="GO" id="GO:0030151">
    <property type="term" value="F:molybdenum ion binding"/>
    <property type="evidence" value="ECO:0007669"/>
    <property type="project" value="InterPro"/>
</dbReference>
<dbReference type="GO" id="GO:0030170">
    <property type="term" value="F:pyridoxal phosphate binding"/>
    <property type="evidence" value="ECO:0007669"/>
    <property type="project" value="InterPro"/>
</dbReference>
<dbReference type="InterPro" id="IPR000192">
    <property type="entry name" value="Aminotrans_V_dom"/>
</dbReference>
<dbReference type="OMA" id="HTGFLAR"/>
<dbReference type="STRING" id="1287680.R1EJ99"/>
<dbReference type="EMBL" id="KB916317">
    <property type="protein sequence ID" value="EOD47607.1"/>
    <property type="molecule type" value="Genomic_DNA"/>
</dbReference>
<sequence length="648" mass="71415">MADSTGYNHALDDIREKEFPMLKDSVYLDHAGTTLYPKSLIDRFSADMISNLYGNPHSASSSSQLSARRVDEARLRLLHMFRADPEDFDVVFVANATAGVKLVLEAFRDQPKGFAYKYHRECHTSLIGIRELASHHRCFSSDIEVEHWLERKARRDVAQESLLELFAYPAQSNMSGRRLPLDWCGRARLSKESSANTTYSLLDAAAFVSTSPLDLSDSDVAPDFTVLSLYKIFGFPDLGALIIRKDAADVFQKRRYFGGGTVDMVVCLKEQWHAKKTESLHDQLEDGTLPIHSIMALHSAMDVHRELFGSLDQVSRHSMFLARRLYEGLSSLRHANGLPVCQMYADASTGYNDAKRQGPIVAFNMVNSQGAWASNFEVERLASIKNIQLRTGGLCNPGGIAAALGLSPWEMRENFSAGQRCGNENDIMGGKPTGMIRVSRYLSSSISDFFSQALGVECQLARFPAAGGTGASTRHSKAHLQKQAAARGQMPGAFPDATGDAPRPILLSNESPILVISRSSVNRLNEQIKAGGGKAAEAEVFRANVVVAERLQSRPGSEQPYAEDLWQYAVVGQQRFQLLGACRRCQMVCIDQQTGLKNEEPFVTLAKTRRRDGKVFFGQHACHEPRAPDGSRQAQHATIAVGDAVVPS</sequence>
<evidence type="ECO:0000313" key="3">
    <source>
        <dbReference type="Proteomes" id="UP000013521"/>
    </source>
</evidence>
<dbReference type="InterPro" id="IPR005302">
    <property type="entry name" value="MoCF_Sase_C"/>
</dbReference>
<dbReference type="KEGG" id="npa:UCRNP2_5638"/>
<evidence type="ECO:0000313" key="2">
    <source>
        <dbReference type="EMBL" id="EOD47607.1"/>
    </source>
</evidence>
<dbReference type="OrthoDB" id="10264306at2759"/>
<dbReference type="InterPro" id="IPR015421">
    <property type="entry name" value="PyrdxlP-dep_Trfase_major"/>
</dbReference>
<dbReference type="GO" id="GO:0003824">
    <property type="term" value="F:catalytic activity"/>
    <property type="evidence" value="ECO:0007669"/>
    <property type="project" value="InterPro"/>
</dbReference>
<gene>
    <name evidence="2" type="ORF">UCRNP2_5638</name>
</gene>
<dbReference type="InterPro" id="IPR015424">
    <property type="entry name" value="PyrdxlP-dep_Trfase"/>
</dbReference>
<dbReference type="PROSITE" id="PS51340">
    <property type="entry name" value="MOSC"/>
    <property type="match status" value="1"/>
</dbReference>
<dbReference type="Gene3D" id="3.40.640.10">
    <property type="entry name" value="Type I PLP-dependent aspartate aminotransferase-like (Major domain)"/>
    <property type="match status" value="1"/>
</dbReference>
<accession>R1EJ99</accession>
<protein>
    <submittedName>
        <fullName evidence="2">Putative molybdenum cofactor sulfurase protein</fullName>
    </submittedName>
</protein>
<evidence type="ECO:0000259" key="1">
    <source>
        <dbReference type="PROSITE" id="PS51340"/>
    </source>
</evidence>
<dbReference type="Pfam" id="PF00266">
    <property type="entry name" value="Aminotran_5"/>
    <property type="match status" value="1"/>
</dbReference>
<organism evidence="2 3">
    <name type="scientific">Botryosphaeria parva (strain UCR-NP2)</name>
    <name type="common">Grapevine canker fungus</name>
    <name type="synonym">Neofusicoccum parvum</name>
    <dbReference type="NCBI Taxonomy" id="1287680"/>
    <lineage>
        <taxon>Eukaryota</taxon>
        <taxon>Fungi</taxon>
        <taxon>Dikarya</taxon>
        <taxon>Ascomycota</taxon>
        <taxon>Pezizomycotina</taxon>
        <taxon>Dothideomycetes</taxon>
        <taxon>Dothideomycetes incertae sedis</taxon>
        <taxon>Botryosphaeriales</taxon>
        <taxon>Botryosphaeriaceae</taxon>
        <taxon>Neofusicoccum</taxon>
    </lineage>
</organism>
<dbReference type="Pfam" id="PF03473">
    <property type="entry name" value="MOSC"/>
    <property type="match status" value="1"/>
</dbReference>
<dbReference type="PANTHER" id="PTHR14237">
    <property type="entry name" value="MOLYBDOPTERIN COFACTOR SULFURASE MOSC"/>
    <property type="match status" value="1"/>
</dbReference>
<dbReference type="eggNOG" id="KOG2142">
    <property type="taxonomic scope" value="Eukaryota"/>
</dbReference>
<dbReference type="SUPFAM" id="SSF53383">
    <property type="entry name" value="PLP-dependent transferases"/>
    <property type="match status" value="1"/>
</dbReference>
<dbReference type="PANTHER" id="PTHR14237:SF80">
    <property type="entry name" value="MOLYBDENUM COFACTOR SULFURASE"/>
    <property type="match status" value="1"/>
</dbReference>
<proteinExistence type="predicted"/>
<dbReference type="Proteomes" id="UP000013521">
    <property type="component" value="Unassembled WGS sequence"/>
</dbReference>
<feature type="domain" description="MOSC" evidence="1">
    <location>
        <begin position="484"/>
        <end position="648"/>
    </location>
</feature>
<dbReference type="AlphaFoldDB" id="R1EJ99"/>
<name>R1EJ99_BOTPV</name>
<reference evidence="3" key="1">
    <citation type="journal article" date="2013" name="Genome Announc.">
        <title>Draft genome sequence of Neofusicoccum parvum isolate UCR-NP2, a fungal vascular pathogen associated with grapevine cankers.</title>
        <authorList>
            <person name="Blanco-Ulate B."/>
            <person name="Rolshausen P."/>
            <person name="Cantu D."/>
        </authorList>
    </citation>
    <scope>NUCLEOTIDE SEQUENCE [LARGE SCALE GENOMIC DNA]</scope>
    <source>
        <strain evidence="3">UCR-NP2</strain>
    </source>
</reference>